<evidence type="ECO:0000256" key="1">
    <source>
        <dbReference type="SAM" id="MobiDB-lite"/>
    </source>
</evidence>
<keyword evidence="3" id="KW-1185">Reference proteome</keyword>
<dbReference type="Proteomes" id="UP000747399">
    <property type="component" value="Unassembled WGS sequence"/>
</dbReference>
<dbReference type="EMBL" id="BNCO01000016">
    <property type="protein sequence ID" value="GIL53814.1"/>
    <property type="molecule type" value="Genomic_DNA"/>
</dbReference>
<sequence length="168" mass="17662">DLQNTPNAVLSRAVWSVDRTQRNQTEPCARFPGAMSPSPTCHSPYRCINVLKQLMITHTDRDPEVAAVAVPGTPPPPPPPPPPPLPPPPPPLFRPLPSPLPNDASGDFKDPTDLVPCTTCTCCDGGNGRISDVCSVDKLMAGLEEDAGWGVGGPTATSGADLLGKERK</sequence>
<protein>
    <submittedName>
        <fullName evidence="2">Uncharacterized protein</fullName>
    </submittedName>
</protein>
<gene>
    <name evidence="2" type="ORF">Vafri_9449</name>
</gene>
<reference evidence="2" key="1">
    <citation type="journal article" date="2021" name="Proc. Natl. Acad. Sci. U.S.A.">
        <title>Three genomes in the algal genus Volvox reveal the fate of a haploid sex-determining region after a transition to homothallism.</title>
        <authorList>
            <person name="Yamamoto K."/>
            <person name="Hamaji T."/>
            <person name="Kawai-Toyooka H."/>
            <person name="Matsuzaki R."/>
            <person name="Takahashi F."/>
            <person name="Nishimura Y."/>
            <person name="Kawachi M."/>
            <person name="Noguchi H."/>
            <person name="Minakuchi Y."/>
            <person name="Umen J.G."/>
            <person name="Toyoda A."/>
            <person name="Nozaki H."/>
        </authorList>
    </citation>
    <scope>NUCLEOTIDE SEQUENCE</scope>
    <source>
        <strain evidence="2">NIES-3780</strain>
    </source>
</reference>
<comment type="caution">
    <text evidence="2">The sequence shown here is derived from an EMBL/GenBank/DDBJ whole genome shotgun (WGS) entry which is preliminary data.</text>
</comment>
<dbReference type="AlphaFoldDB" id="A0A8J4EZP1"/>
<feature type="compositionally biased region" description="Pro residues" evidence="1">
    <location>
        <begin position="72"/>
        <end position="100"/>
    </location>
</feature>
<organism evidence="2 3">
    <name type="scientific">Volvox africanus</name>
    <dbReference type="NCBI Taxonomy" id="51714"/>
    <lineage>
        <taxon>Eukaryota</taxon>
        <taxon>Viridiplantae</taxon>
        <taxon>Chlorophyta</taxon>
        <taxon>core chlorophytes</taxon>
        <taxon>Chlorophyceae</taxon>
        <taxon>CS clade</taxon>
        <taxon>Chlamydomonadales</taxon>
        <taxon>Volvocaceae</taxon>
        <taxon>Volvox</taxon>
    </lineage>
</organism>
<feature type="region of interest" description="Disordered" evidence="1">
    <location>
        <begin position="146"/>
        <end position="168"/>
    </location>
</feature>
<accession>A0A8J4EZP1</accession>
<evidence type="ECO:0000313" key="3">
    <source>
        <dbReference type="Proteomes" id="UP000747399"/>
    </source>
</evidence>
<name>A0A8J4EZP1_9CHLO</name>
<evidence type="ECO:0000313" key="2">
    <source>
        <dbReference type="EMBL" id="GIL53814.1"/>
    </source>
</evidence>
<proteinExistence type="predicted"/>
<feature type="non-terminal residue" evidence="2">
    <location>
        <position position="1"/>
    </location>
</feature>
<feature type="region of interest" description="Disordered" evidence="1">
    <location>
        <begin position="62"/>
        <end position="110"/>
    </location>
</feature>